<dbReference type="CDD" id="cd02619">
    <property type="entry name" value="Peptidase_C1"/>
    <property type="match status" value="1"/>
</dbReference>
<dbReference type="Gene3D" id="3.90.70.10">
    <property type="entry name" value="Cysteine proteinases"/>
    <property type="match status" value="1"/>
</dbReference>
<dbReference type="GO" id="GO:0008234">
    <property type="term" value="F:cysteine-type peptidase activity"/>
    <property type="evidence" value="ECO:0007669"/>
    <property type="project" value="InterPro"/>
</dbReference>
<dbReference type="SMART" id="SM00645">
    <property type="entry name" value="Pept_C1"/>
    <property type="match status" value="1"/>
</dbReference>
<evidence type="ECO:0000256" key="1">
    <source>
        <dbReference type="ARBA" id="ARBA00008455"/>
    </source>
</evidence>
<proteinExistence type="inferred from homology"/>
<comment type="caution">
    <text evidence="3">The sequence shown here is derived from an EMBL/GenBank/DDBJ whole genome shotgun (WGS) entry which is preliminary data.</text>
</comment>
<dbReference type="AlphaFoldDB" id="A0A813TQ47"/>
<dbReference type="EMBL" id="CAJNOI010000616">
    <property type="protein sequence ID" value="CAF1317971.1"/>
    <property type="molecule type" value="Genomic_DNA"/>
</dbReference>
<feature type="domain" description="Peptidase C1A papain C-terminal" evidence="2">
    <location>
        <begin position="35"/>
        <end position="270"/>
    </location>
</feature>
<dbReference type="Pfam" id="PF00112">
    <property type="entry name" value="Peptidase_C1"/>
    <property type="match status" value="1"/>
</dbReference>
<organism evidence="3 5">
    <name type="scientific">Adineta steineri</name>
    <dbReference type="NCBI Taxonomy" id="433720"/>
    <lineage>
        <taxon>Eukaryota</taxon>
        <taxon>Metazoa</taxon>
        <taxon>Spiralia</taxon>
        <taxon>Gnathifera</taxon>
        <taxon>Rotifera</taxon>
        <taxon>Eurotatoria</taxon>
        <taxon>Bdelloidea</taxon>
        <taxon>Adinetida</taxon>
        <taxon>Adinetidae</taxon>
        <taxon>Adineta</taxon>
    </lineage>
</organism>
<dbReference type="SUPFAM" id="SSF54001">
    <property type="entry name" value="Cysteine proteinases"/>
    <property type="match status" value="1"/>
</dbReference>
<protein>
    <recommendedName>
        <fullName evidence="2">Peptidase C1A papain C-terminal domain-containing protein</fullName>
    </recommendedName>
</protein>
<dbReference type="Proteomes" id="UP000663832">
    <property type="component" value="Unassembled WGS sequence"/>
</dbReference>
<dbReference type="GO" id="GO:0006508">
    <property type="term" value="P:proteolysis"/>
    <property type="evidence" value="ECO:0007669"/>
    <property type="project" value="InterPro"/>
</dbReference>
<dbReference type="Proteomes" id="UP000663877">
    <property type="component" value="Unassembled WGS sequence"/>
</dbReference>
<dbReference type="InterPro" id="IPR000668">
    <property type="entry name" value="Peptidase_C1A_C"/>
</dbReference>
<dbReference type="OrthoDB" id="9975743at2759"/>
<reference evidence="3" key="1">
    <citation type="submission" date="2021-02" db="EMBL/GenBank/DDBJ databases">
        <authorList>
            <person name="Nowell W R."/>
        </authorList>
    </citation>
    <scope>NUCLEOTIDE SEQUENCE</scope>
</reference>
<evidence type="ECO:0000259" key="2">
    <source>
        <dbReference type="SMART" id="SM00645"/>
    </source>
</evidence>
<evidence type="ECO:0000313" key="5">
    <source>
        <dbReference type="Proteomes" id="UP000663832"/>
    </source>
</evidence>
<keyword evidence="5" id="KW-1185">Reference proteome</keyword>
<dbReference type="PANTHER" id="PTHR12411">
    <property type="entry name" value="CYSTEINE PROTEASE FAMILY C1-RELATED"/>
    <property type="match status" value="1"/>
</dbReference>
<sequence length="296" mass="35401">MMLAKHHKHRHYRSMQEIEDDNLPIRNYSFRVQRLSQSVDLTEWMTPVENQETMGTCCANTFAGICEYQIKRTMDLPSTQHYIDVSRLFMHYNARKRFQRTGRMSDTGVDQRDMALSLRKYGVCDETYWPYKARLVNVKPSLFAYKQAQKYTVVLLRVPVSIEAIETCLHYQIPVPLDMILDEDTERNIKSNKNYLNMHQLNDHFIDAKKLHTVLIVGYNHPERYFIIRNSWGADWASNGYFYLPYDFLWDRRRVNYDDCLWTVMAMIPRPKEKLPSIRQLVLPSNKRRYSSKSYR</sequence>
<dbReference type="EMBL" id="CAJNOM010000019">
    <property type="protein sequence ID" value="CAF0816393.1"/>
    <property type="molecule type" value="Genomic_DNA"/>
</dbReference>
<evidence type="ECO:0000313" key="3">
    <source>
        <dbReference type="EMBL" id="CAF0816393.1"/>
    </source>
</evidence>
<comment type="similarity">
    <text evidence="1">Belongs to the peptidase C1 family.</text>
</comment>
<evidence type="ECO:0000313" key="4">
    <source>
        <dbReference type="EMBL" id="CAF1317971.1"/>
    </source>
</evidence>
<accession>A0A813TQ47</accession>
<gene>
    <name evidence="4" type="ORF">BJG266_LOCUS33184</name>
    <name evidence="3" type="ORF">QVE165_LOCUS5022</name>
</gene>
<dbReference type="InterPro" id="IPR038765">
    <property type="entry name" value="Papain-like_cys_pep_sf"/>
</dbReference>
<name>A0A813TQ47_9BILA</name>
<dbReference type="InterPro" id="IPR013128">
    <property type="entry name" value="Peptidase_C1A"/>
</dbReference>